<dbReference type="EMBL" id="VOOR01000033">
    <property type="protein sequence ID" value="TXB62257.1"/>
    <property type="molecule type" value="Genomic_DNA"/>
</dbReference>
<dbReference type="Proteomes" id="UP000321580">
    <property type="component" value="Unassembled WGS sequence"/>
</dbReference>
<comment type="caution">
    <text evidence="1">The sequence shown here is derived from an EMBL/GenBank/DDBJ whole genome shotgun (WGS) entry which is preliminary data.</text>
</comment>
<evidence type="ECO:0000313" key="1">
    <source>
        <dbReference type="EMBL" id="TXB62257.1"/>
    </source>
</evidence>
<organism evidence="1 2">
    <name type="scientific">Phaeodactylibacter luteus</name>
    <dbReference type="NCBI Taxonomy" id="1564516"/>
    <lineage>
        <taxon>Bacteria</taxon>
        <taxon>Pseudomonadati</taxon>
        <taxon>Bacteroidota</taxon>
        <taxon>Saprospiria</taxon>
        <taxon>Saprospirales</taxon>
        <taxon>Haliscomenobacteraceae</taxon>
        <taxon>Phaeodactylibacter</taxon>
    </lineage>
</organism>
<proteinExistence type="predicted"/>
<dbReference type="RefSeq" id="WP_147168385.1">
    <property type="nucleotide sequence ID" value="NZ_VOOR01000033.1"/>
</dbReference>
<keyword evidence="2" id="KW-1185">Reference proteome</keyword>
<protein>
    <submittedName>
        <fullName evidence="1">Uncharacterized protein</fullName>
    </submittedName>
</protein>
<dbReference type="AlphaFoldDB" id="A0A5C6RJ85"/>
<name>A0A5C6RJ85_9BACT</name>
<sequence length="67" mass="7212">MPEPDVWLVSRGDRICCSSATTCTSLTDPGILHDTAHRKPPTPTSKQLPAGCGIYTAHRFSHPAPNI</sequence>
<reference evidence="1 2" key="1">
    <citation type="submission" date="2019-08" db="EMBL/GenBank/DDBJ databases">
        <title>Genome of Phaeodactylibacter luteus.</title>
        <authorList>
            <person name="Bowman J.P."/>
        </authorList>
    </citation>
    <scope>NUCLEOTIDE SEQUENCE [LARGE SCALE GENOMIC DNA]</scope>
    <source>
        <strain evidence="1 2">KCTC 42180</strain>
    </source>
</reference>
<evidence type="ECO:0000313" key="2">
    <source>
        <dbReference type="Proteomes" id="UP000321580"/>
    </source>
</evidence>
<gene>
    <name evidence="1" type="ORF">FRY97_15055</name>
</gene>
<accession>A0A5C6RJ85</accession>